<feature type="transmembrane region" description="Helical" evidence="1">
    <location>
        <begin position="152"/>
        <end position="172"/>
    </location>
</feature>
<reference evidence="3 4" key="2">
    <citation type="journal article" date="2010" name="J. Bacteriol.">
        <title>Complete genome sequence of Beijerinckia indica subsp. indica.</title>
        <authorList>
            <person name="Tamas I."/>
            <person name="Dedysh S.N."/>
            <person name="Liesack W."/>
            <person name="Stott M.B."/>
            <person name="Alam M."/>
            <person name="Murrell J.C."/>
            <person name="Dunfield P.F."/>
        </authorList>
    </citation>
    <scope>NUCLEOTIDE SEQUENCE [LARGE SCALE GENOMIC DNA]</scope>
    <source>
        <strain evidence="4">ATCC 9039 / DSM 1715 / NCIMB 8712</strain>
    </source>
</reference>
<dbReference type="Proteomes" id="UP000001695">
    <property type="component" value="Chromosome"/>
</dbReference>
<feature type="transmembrane region" description="Helical" evidence="1">
    <location>
        <begin position="237"/>
        <end position="256"/>
    </location>
</feature>
<organism evidence="3 4">
    <name type="scientific">Beijerinckia indica subsp. indica (strain ATCC 9039 / DSM 1715 / NCIMB 8712)</name>
    <dbReference type="NCBI Taxonomy" id="395963"/>
    <lineage>
        <taxon>Bacteria</taxon>
        <taxon>Pseudomonadati</taxon>
        <taxon>Pseudomonadota</taxon>
        <taxon>Alphaproteobacteria</taxon>
        <taxon>Hyphomicrobiales</taxon>
        <taxon>Beijerinckiaceae</taxon>
        <taxon>Beijerinckia</taxon>
    </lineage>
</organism>
<dbReference type="InterPro" id="IPR037185">
    <property type="entry name" value="EmrE-like"/>
</dbReference>
<name>B2IK31_BEII9</name>
<feature type="domain" description="EamA" evidence="2">
    <location>
        <begin position="149"/>
        <end position="275"/>
    </location>
</feature>
<dbReference type="eggNOG" id="COG0697">
    <property type="taxonomic scope" value="Bacteria"/>
</dbReference>
<dbReference type="KEGG" id="bid:Bind_1323"/>
<dbReference type="Pfam" id="PF00892">
    <property type="entry name" value="EamA"/>
    <property type="match status" value="2"/>
</dbReference>
<evidence type="ECO:0000259" key="2">
    <source>
        <dbReference type="Pfam" id="PF00892"/>
    </source>
</evidence>
<dbReference type="RefSeq" id="WP_012384320.1">
    <property type="nucleotide sequence ID" value="NC_010581.1"/>
</dbReference>
<dbReference type="SUPFAM" id="SSF103481">
    <property type="entry name" value="Multidrug resistance efflux transporter EmrE"/>
    <property type="match status" value="2"/>
</dbReference>
<feature type="transmembrane region" description="Helical" evidence="1">
    <location>
        <begin position="123"/>
        <end position="140"/>
    </location>
</feature>
<dbReference type="OrthoDB" id="9815809at2"/>
<gene>
    <name evidence="3" type="ordered locus">Bind_1323</name>
</gene>
<evidence type="ECO:0000313" key="3">
    <source>
        <dbReference type="EMBL" id="ACB94963.1"/>
    </source>
</evidence>
<reference evidence="4" key="1">
    <citation type="submission" date="2008-03" db="EMBL/GenBank/DDBJ databases">
        <title>Complete sequence of chromosome of Beijerinckia indica subsp. indica ATCC 9039.</title>
        <authorList>
            <consortium name="US DOE Joint Genome Institute"/>
            <person name="Copeland A."/>
            <person name="Lucas S."/>
            <person name="Lapidus A."/>
            <person name="Glavina del Rio T."/>
            <person name="Dalin E."/>
            <person name="Tice H."/>
            <person name="Bruce D."/>
            <person name="Goodwin L."/>
            <person name="Pitluck S."/>
            <person name="LaButti K."/>
            <person name="Schmutz J."/>
            <person name="Larimer F."/>
            <person name="Land M."/>
            <person name="Hauser L."/>
            <person name="Kyrpides N."/>
            <person name="Mikhailova N."/>
            <person name="Dunfield P.F."/>
            <person name="Dedysh S.N."/>
            <person name="Liesack W."/>
            <person name="Saw J.H."/>
            <person name="Alam M."/>
            <person name="Chen Y."/>
            <person name="Murrell J.C."/>
            <person name="Richardson P."/>
        </authorList>
    </citation>
    <scope>NUCLEOTIDE SEQUENCE [LARGE SCALE GENOMIC DNA]</scope>
    <source>
        <strain evidence="4">ATCC 9039 / DSM 1715 / NCIMB 8712</strain>
    </source>
</reference>
<protein>
    <recommendedName>
        <fullName evidence="2">EamA domain-containing protein</fullName>
    </recommendedName>
</protein>
<dbReference type="InterPro" id="IPR000620">
    <property type="entry name" value="EamA_dom"/>
</dbReference>
<dbReference type="GO" id="GO:0016020">
    <property type="term" value="C:membrane"/>
    <property type="evidence" value="ECO:0007669"/>
    <property type="project" value="InterPro"/>
</dbReference>
<feature type="transmembrane region" description="Helical" evidence="1">
    <location>
        <begin position="96"/>
        <end position="116"/>
    </location>
</feature>
<feature type="domain" description="EamA" evidence="2">
    <location>
        <begin position="9"/>
        <end position="140"/>
    </location>
</feature>
<feature type="transmembrane region" description="Helical" evidence="1">
    <location>
        <begin position="70"/>
        <end position="90"/>
    </location>
</feature>
<dbReference type="STRING" id="395963.Bind_1323"/>
<feature type="transmembrane region" description="Helical" evidence="1">
    <location>
        <begin position="262"/>
        <end position="281"/>
    </location>
</feature>
<dbReference type="PANTHER" id="PTHR22911">
    <property type="entry name" value="ACYL-MALONYL CONDENSING ENZYME-RELATED"/>
    <property type="match status" value="1"/>
</dbReference>
<dbReference type="HOGENOM" id="CLU_032828_2_2_5"/>
<feature type="transmembrane region" description="Helical" evidence="1">
    <location>
        <begin position="208"/>
        <end position="225"/>
    </location>
</feature>
<keyword evidence="4" id="KW-1185">Reference proteome</keyword>
<dbReference type="AlphaFoldDB" id="B2IK31"/>
<keyword evidence="1" id="KW-0812">Transmembrane</keyword>
<keyword evidence="1" id="KW-1133">Transmembrane helix</keyword>
<feature type="transmembrane region" description="Helical" evidence="1">
    <location>
        <begin position="40"/>
        <end position="58"/>
    </location>
</feature>
<keyword evidence="1" id="KW-0472">Membrane</keyword>
<evidence type="ECO:0000313" key="4">
    <source>
        <dbReference type="Proteomes" id="UP000001695"/>
    </source>
</evidence>
<proteinExistence type="predicted"/>
<dbReference type="PANTHER" id="PTHR22911:SF103">
    <property type="entry name" value="BLR2811 PROTEIN"/>
    <property type="match status" value="1"/>
</dbReference>
<accession>B2IK31</accession>
<dbReference type="Gene3D" id="1.10.3730.20">
    <property type="match status" value="1"/>
</dbReference>
<sequence>MAKMPPWLSGIIWMSLTTLFFVCQDSTTRILMQSYPLLEVTWARYFIHALGAACIVLWRRPSAMRAQAPSLQLIRSTLLLGITLFANLSIQHLRFVDYTAIMWVTPVLVTALSVLVLKEMVGLVGWLSVCAGMLGVFIISDPTGLDFSSWMVLPLIGAFCNASYQITTRLLYGRDSQLTTFFYTALVGGVVTSVILPFIGIWPTWSDAALMGLLGLLGGGSHYCLIRAYTVAPASTIAPFGYTSLLWATLFSLTLFGEIPSVRSVIGALFIVAGGVSMVLSQNKGTLKQKKPA</sequence>
<feature type="transmembrane region" description="Helical" evidence="1">
    <location>
        <begin position="181"/>
        <end position="202"/>
    </location>
</feature>
<evidence type="ECO:0000256" key="1">
    <source>
        <dbReference type="SAM" id="Phobius"/>
    </source>
</evidence>
<dbReference type="EMBL" id="CP001016">
    <property type="protein sequence ID" value="ACB94963.1"/>
    <property type="molecule type" value="Genomic_DNA"/>
</dbReference>